<keyword evidence="3" id="KW-0812">Transmembrane</keyword>
<feature type="domain" description="Glycosyltransferase 2-like" evidence="4">
    <location>
        <begin position="27"/>
        <end position="160"/>
    </location>
</feature>
<dbReference type="PANTHER" id="PTHR22916">
    <property type="entry name" value="GLYCOSYLTRANSFERASE"/>
    <property type="match status" value="1"/>
</dbReference>
<evidence type="ECO:0000256" key="3">
    <source>
        <dbReference type="SAM" id="Phobius"/>
    </source>
</evidence>
<dbReference type="InterPro" id="IPR001173">
    <property type="entry name" value="Glyco_trans_2-like"/>
</dbReference>
<evidence type="ECO:0000313" key="5">
    <source>
        <dbReference type="EMBL" id="EHO70812.1"/>
    </source>
</evidence>
<dbReference type="Proteomes" id="UP000003167">
    <property type="component" value="Unassembled WGS sequence"/>
</dbReference>
<dbReference type="PATRIC" id="fig|999422.3.peg.1249"/>
<dbReference type="EMBL" id="AGEK01000023">
    <property type="protein sequence ID" value="EHO70812.1"/>
    <property type="molecule type" value="Genomic_DNA"/>
</dbReference>
<sequence length="337" mass="38526">MVAKIANLTENTKFFLFFITFAAMKLSVIIPVFNTEDTLARCLDSVIGQQIAGMEIVLVDDGSTDNSPNICSIYAKEHANISLLHQPNKGLSEARNAGLRIARGDYVTFVDSDDDLPPGTYRALMAKLTARPDIDFLEYPVERRGGTTPFRLQLTDRVYTDWQTYWLKTQAYTHAYAWNKIFRKALFEQEMFKPGIVFEDLELMSRLLFRCHCIVTTAQGCYHYRFNPHGLTASAGALQMETMLRSHREIMKRCCDSDYFGHVLNIQLDVYRLGGPLLLAEGMPYKGGLKPTLYRLFGLKSLCIVHKWFWKIRRIWASKGCKVCASGQRRTRESVSE</sequence>
<keyword evidence="2" id="KW-0808">Transferase</keyword>
<keyword evidence="6" id="KW-1185">Reference proteome</keyword>
<dbReference type="InterPro" id="IPR029044">
    <property type="entry name" value="Nucleotide-diphossugar_trans"/>
</dbReference>
<dbReference type="Pfam" id="PF00535">
    <property type="entry name" value="Glycos_transf_2"/>
    <property type="match status" value="1"/>
</dbReference>
<organism evidence="5 6">
    <name type="scientific">Segatella maculosa OT 289</name>
    <dbReference type="NCBI Taxonomy" id="999422"/>
    <lineage>
        <taxon>Bacteria</taxon>
        <taxon>Pseudomonadati</taxon>
        <taxon>Bacteroidota</taxon>
        <taxon>Bacteroidia</taxon>
        <taxon>Bacteroidales</taxon>
        <taxon>Prevotellaceae</taxon>
        <taxon>Segatella</taxon>
    </lineage>
</organism>
<dbReference type="GO" id="GO:0016758">
    <property type="term" value="F:hexosyltransferase activity"/>
    <property type="evidence" value="ECO:0007669"/>
    <property type="project" value="UniProtKB-ARBA"/>
</dbReference>
<reference evidence="5 6" key="1">
    <citation type="submission" date="2011-12" db="EMBL/GenBank/DDBJ databases">
        <title>The Genome Sequence of Prevotella maculosa OT 289.</title>
        <authorList>
            <consortium name="The Broad Institute Genome Sequencing Platform"/>
            <person name="Earl A."/>
            <person name="Ward D."/>
            <person name="Feldgarden M."/>
            <person name="Gevers D."/>
            <person name="Izard J."/>
            <person name="Blanton J.M."/>
            <person name="Mathney J."/>
            <person name="Tanner A.C."/>
            <person name="Dewhirst F.E."/>
            <person name="Young S.K."/>
            <person name="Zeng Q."/>
            <person name="Gargeya S."/>
            <person name="Fitzgerald M."/>
            <person name="Haas B."/>
            <person name="Abouelleil A."/>
            <person name="Alvarado L."/>
            <person name="Arachchi H.M."/>
            <person name="Berlin A."/>
            <person name="Chapman S.B."/>
            <person name="Gearin G."/>
            <person name="Goldberg J."/>
            <person name="Griggs A."/>
            <person name="Gujja S."/>
            <person name="Hansen M."/>
            <person name="Heiman D."/>
            <person name="Howarth C."/>
            <person name="Larimer J."/>
            <person name="Lui A."/>
            <person name="MacDonald P.J.P."/>
            <person name="McCowen C."/>
            <person name="Montmayeur A."/>
            <person name="Murphy C."/>
            <person name="Neiman D."/>
            <person name="Pearson M."/>
            <person name="Priest M."/>
            <person name="Roberts A."/>
            <person name="Saif S."/>
            <person name="Shea T."/>
            <person name="Sisk P."/>
            <person name="Stolte C."/>
            <person name="Sykes S."/>
            <person name="Wortman J."/>
            <person name="Nusbaum C."/>
            <person name="Birren B."/>
        </authorList>
    </citation>
    <scope>NUCLEOTIDE SEQUENCE [LARGE SCALE GENOMIC DNA]</scope>
    <source>
        <strain evidence="5 6">OT 289</strain>
    </source>
</reference>
<gene>
    <name evidence="5" type="ORF">HMPREF9944_01213</name>
</gene>
<protein>
    <recommendedName>
        <fullName evidence="4">Glycosyltransferase 2-like domain-containing protein</fullName>
    </recommendedName>
</protein>
<dbReference type="PANTHER" id="PTHR22916:SF51">
    <property type="entry name" value="GLYCOSYLTRANSFERASE EPSH-RELATED"/>
    <property type="match status" value="1"/>
</dbReference>
<dbReference type="SUPFAM" id="SSF53448">
    <property type="entry name" value="Nucleotide-diphospho-sugar transferases"/>
    <property type="match status" value="1"/>
</dbReference>
<evidence type="ECO:0000256" key="1">
    <source>
        <dbReference type="ARBA" id="ARBA00022676"/>
    </source>
</evidence>
<evidence type="ECO:0000259" key="4">
    <source>
        <dbReference type="Pfam" id="PF00535"/>
    </source>
</evidence>
<name>H1HM19_9BACT</name>
<proteinExistence type="predicted"/>
<evidence type="ECO:0000256" key="2">
    <source>
        <dbReference type="ARBA" id="ARBA00022679"/>
    </source>
</evidence>
<feature type="transmembrane region" description="Helical" evidence="3">
    <location>
        <begin position="14"/>
        <end position="33"/>
    </location>
</feature>
<comment type="caution">
    <text evidence="5">The sequence shown here is derived from an EMBL/GenBank/DDBJ whole genome shotgun (WGS) entry which is preliminary data.</text>
</comment>
<dbReference type="Gene3D" id="3.90.550.10">
    <property type="entry name" value="Spore Coat Polysaccharide Biosynthesis Protein SpsA, Chain A"/>
    <property type="match status" value="1"/>
</dbReference>
<dbReference type="HOGENOM" id="CLU_025996_25_4_10"/>
<evidence type="ECO:0000313" key="6">
    <source>
        <dbReference type="Proteomes" id="UP000003167"/>
    </source>
</evidence>
<keyword evidence="1" id="KW-0328">Glycosyltransferase</keyword>
<keyword evidence="3" id="KW-0472">Membrane</keyword>
<keyword evidence="3" id="KW-1133">Transmembrane helix</keyword>
<dbReference type="AlphaFoldDB" id="H1HM19"/>
<dbReference type="OrthoDB" id="9815829at2"/>
<dbReference type="STRING" id="999422.HMPREF9944_01213"/>
<dbReference type="CDD" id="cd00761">
    <property type="entry name" value="Glyco_tranf_GTA_type"/>
    <property type="match status" value="1"/>
</dbReference>
<accession>H1HM19</accession>